<dbReference type="EMBL" id="JARQWQ010000002">
    <property type="protein sequence ID" value="KAK2573791.1"/>
    <property type="molecule type" value="Genomic_DNA"/>
</dbReference>
<comment type="caution">
    <text evidence="1">The sequence shown here is derived from an EMBL/GenBank/DDBJ whole genome shotgun (WGS) entry which is preliminary data.</text>
</comment>
<protein>
    <submittedName>
        <fullName evidence="1">Uncharacterized protein</fullName>
    </submittedName>
</protein>
<accession>A0AAD9R683</accession>
<keyword evidence="2" id="KW-1185">Reference proteome</keyword>
<evidence type="ECO:0000313" key="2">
    <source>
        <dbReference type="Proteomes" id="UP001249851"/>
    </source>
</evidence>
<reference evidence="1" key="1">
    <citation type="journal article" date="2023" name="G3 (Bethesda)">
        <title>Whole genome assembly and annotation of the endangered Caribbean coral Acropora cervicornis.</title>
        <authorList>
            <person name="Selwyn J.D."/>
            <person name="Vollmer S.V."/>
        </authorList>
    </citation>
    <scope>NUCLEOTIDE SEQUENCE</scope>
    <source>
        <strain evidence="1">K2</strain>
    </source>
</reference>
<gene>
    <name evidence="1" type="ORF">P5673_001491</name>
</gene>
<dbReference type="AlphaFoldDB" id="A0AAD9R683"/>
<evidence type="ECO:0000313" key="1">
    <source>
        <dbReference type="EMBL" id="KAK2573791.1"/>
    </source>
</evidence>
<dbReference type="Proteomes" id="UP001249851">
    <property type="component" value="Unassembled WGS sequence"/>
</dbReference>
<name>A0AAD9R683_ACRCE</name>
<sequence>MYCVYFGFYKERTIIFKTKKKKISVNVLFHLSTLLRCSVACSIGSCFKSYLLQNRFQSHLFLQNGYASLHPTPSLNKLVTVAAHNITALHEISVDDYPNNIIDKNKGSYPHPHFVEDIASTPWLQPWAVY</sequence>
<reference evidence="1" key="2">
    <citation type="journal article" date="2023" name="Science">
        <title>Genomic signatures of disease resistance in endangered staghorn corals.</title>
        <authorList>
            <person name="Vollmer S.V."/>
            <person name="Selwyn J.D."/>
            <person name="Despard B.A."/>
            <person name="Roesel C.L."/>
        </authorList>
    </citation>
    <scope>NUCLEOTIDE SEQUENCE</scope>
    <source>
        <strain evidence="1">K2</strain>
    </source>
</reference>
<proteinExistence type="predicted"/>
<organism evidence="1 2">
    <name type="scientific">Acropora cervicornis</name>
    <name type="common">Staghorn coral</name>
    <dbReference type="NCBI Taxonomy" id="6130"/>
    <lineage>
        <taxon>Eukaryota</taxon>
        <taxon>Metazoa</taxon>
        <taxon>Cnidaria</taxon>
        <taxon>Anthozoa</taxon>
        <taxon>Hexacorallia</taxon>
        <taxon>Scleractinia</taxon>
        <taxon>Astrocoeniina</taxon>
        <taxon>Acroporidae</taxon>
        <taxon>Acropora</taxon>
    </lineage>
</organism>